<keyword evidence="3" id="KW-1185">Reference proteome</keyword>
<organism evidence="2 3">
    <name type="scientific">Portunus trituberculatus</name>
    <name type="common">Swimming crab</name>
    <name type="synonym">Neptunus trituberculatus</name>
    <dbReference type="NCBI Taxonomy" id="210409"/>
    <lineage>
        <taxon>Eukaryota</taxon>
        <taxon>Metazoa</taxon>
        <taxon>Ecdysozoa</taxon>
        <taxon>Arthropoda</taxon>
        <taxon>Crustacea</taxon>
        <taxon>Multicrustacea</taxon>
        <taxon>Malacostraca</taxon>
        <taxon>Eumalacostraca</taxon>
        <taxon>Eucarida</taxon>
        <taxon>Decapoda</taxon>
        <taxon>Pleocyemata</taxon>
        <taxon>Brachyura</taxon>
        <taxon>Eubrachyura</taxon>
        <taxon>Portunoidea</taxon>
        <taxon>Portunidae</taxon>
        <taxon>Portuninae</taxon>
        <taxon>Portunus</taxon>
    </lineage>
</organism>
<dbReference type="EMBL" id="VSRR010000865">
    <property type="protein sequence ID" value="MPC20367.1"/>
    <property type="molecule type" value="Genomic_DNA"/>
</dbReference>
<feature type="compositionally biased region" description="Pro residues" evidence="1">
    <location>
        <begin position="136"/>
        <end position="147"/>
    </location>
</feature>
<feature type="compositionally biased region" description="Basic and acidic residues" evidence="1">
    <location>
        <begin position="9"/>
        <end position="26"/>
    </location>
</feature>
<dbReference type="Proteomes" id="UP000324222">
    <property type="component" value="Unassembled WGS sequence"/>
</dbReference>
<feature type="compositionally biased region" description="Basic and acidic residues" evidence="1">
    <location>
        <begin position="95"/>
        <end position="117"/>
    </location>
</feature>
<proteinExistence type="predicted"/>
<accession>A0A5B7DGR0</accession>
<feature type="region of interest" description="Disordered" evidence="1">
    <location>
        <begin position="93"/>
        <end position="219"/>
    </location>
</feature>
<feature type="compositionally biased region" description="Pro residues" evidence="1">
    <location>
        <begin position="158"/>
        <end position="167"/>
    </location>
</feature>
<dbReference type="AlphaFoldDB" id="A0A5B7DGR0"/>
<feature type="compositionally biased region" description="Pro residues" evidence="1">
    <location>
        <begin position="208"/>
        <end position="219"/>
    </location>
</feature>
<reference evidence="2 3" key="1">
    <citation type="submission" date="2019-05" db="EMBL/GenBank/DDBJ databases">
        <title>Another draft genome of Portunus trituberculatus and its Hox gene families provides insights of decapod evolution.</title>
        <authorList>
            <person name="Jeong J.-H."/>
            <person name="Song I."/>
            <person name="Kim S."/>
            <person name="Choi T."/>
            <person name="Kim D."/>
            <person name="Ryu S."/>
            <person name="Kim W."/>
        </authorList>
    </citation>
    <scope>NUCLEOTIDE SEQUENCE [LARGE SCALE GENOMIC DNA]</scope>
    <source>
        <tissue evidence="2">Muscle</tissue>
    </source>
</reference>
<comment type="caution">
    <text evidence="2">The sequence shown here is derived from an EMBL/GenBank/DDBJ whole genome shotgun (WGS) entry which is preliminary data.</text>
</comment>
<name>A0A5B7DGR0_PORTR</name>
<sequence length="246" mass="26627">MRGVQNLDDTGRSWRRAGERTATHRRADRERLGLKTASAWRKQGWRGHACLPSGPAWRGVALPHLHREPFPRTHAFPVQVFLSEGGVVSGCRGSEVGDSRLRDTVTPETTPHHRDTGRAAVAPHLHHHHRTALTSRPPPHTLKPVPPSSLHLVHPHRPPPPPPPPSPGGHITGVDDDASRNQQGAEGPHYLARRPASAAPRVTGAANPHPPSPAPPHLSPAIPSSPPYLSLSLSSLLFLFLLLVLV</sequence>
<protein>
    <submittedName>
        <fullName evidence="2">Uncharacterized protein</fullName>
    </submittedName>
</protein>
<evidence type="ECO:0000313" key="3">
    <source>
        <dbReference type="Proteomes" id="UP000324222"/>
    </source>
</evidence>
<evidence type="ECO:0000256" key="1">
    <source>
        <dbReference type="SAM" id="MobiDB-lite"/>
    </source>
</evidence>
<feature type="region of interest" description="Disordered" evidence="1">
    <location>
        <begin position="1"/>
        <end position="26"/>
    </location>
</feature>
<evidence type="ECO:0000313" key="2">
    <source>
        <dbReference type="EMBL" id="MPC20367.1"/>
    </source>
</evidence>
<gene>
    <name evidence="2" type="ORF">E2C01_013309</name>
</gene>